<evidence type="ECO:0000313" key="2">
    <source>
        <dbReference type="EMBL" id="TYK22521.1"/>
    </source>
</evidence>
<dbReference type="Proteomes" id="UP000321947">
    <property type="component" value="Unassembled WGS sequence"/>
</dbReference>
<reference evidence="2 3" key="1">
    <citation type="submission" date="2019-08" db="EMBL/GenBank/DDBJ databases">
        <title>Draft genome sequences of two oriental melons (Cucumis melo L. var makuwa).</title>
        <authorList>
            <person name="Kwon S.-Y."/>
        </authorList>
    </citation>
    <scope>NUCLEOTIDE SEQUENCE [LARGE SCALE GENOMIC DNA]</scope>
    <source>
        <strain evidence="3">cv. Chang Bougi</strain>
        <tissue evidence="2">Leaf</tissue>
    </source>
</reference>
<organism evidence="2 3">
    <name type="scientific">Cucumis melo var. makuwa</name>
    <name type="common">Oriental melon</name>
    <dbReference type="NCBI Taxonomy" id="1194695"/>
    <lineage>
        <taxon>Eukaryota</taxon>
        <taxon>Viridiplantae</taxon>
        <taxon>Streptophyta</taxon>
        <taxon>Embryophyta</taxon>
        <taxon>Tracheophyta</taxon>
        <taxon>Spermatophyta</taxon>
        <taxon>Magnoliopsida</taxon>
        <taxon>eudicotyledons</taxon>
        <taxon>Gunneridae</taxon>
        <taxon>Pentapetalae</taxon>
        <taxon>rosids</taxon>
        <taxon>fabids</taxon>
        <taxon>Cucurbitales</taxon>
        <taxon>Cucurbitaceae</taxon>
        <taxon>Benincaseae</taxon>
        <taxon>Cucumis</taxon>
    </lineage>
</organism>
<feature type="region of interest" description="Disordered" evidence="1">
    <location>
        <begin position="597"/>
        <end position="639"/>
    </location>
</feature>
<proteinExistence type="predicted"/>
<dbReference type="EMBL" id="SSTD01004973">
    <property type="protein sequence ID" value="TYK22521.1"/>
    <property type="molecule type" value="Genomic_DNA"/>
</dbReference>
<name>A0A5D3DFP2_CUCMM</name>
<protein>
    <submittedName>
        <fullName evidence="2">Uncharacterized protein</fullName>
    </submittedName>
</protein>
<comment type="caution">
    <text evidence="2">The sequence shown here is derived from an EMBL/GenBank/DDBJ whole genome shotgun (WGS) entry which is preliminary data.</text>
</comment>
<accession>A0A5D3DFP2</accession>
<gene>
    <name evidence="2" type="ORF">E5676_scaffold387G00220</name>
</gene>
<sequence length="639" mass="70717">MLRTLFSRSGAKSGPPTVSSLCSVLVISLSIFGARPPRTSTHSWHALYYVFWRYRPGSELVEGRTVVRLKTVQKMANASNEWRTLVWGEKPLERHLHRRKWAELEDFWCSSQENASKNAPDSAFSSWDKKRSPDGFFPLLRTGHKLGSELVGGRTVVRHKTVQKMANASNEWRMLVRCQKPLEMHLQRRKRVELEDFRCSSQENVSENAPDSAFSSWGKKRSPDGFFPLLRIGHKSGSELVGGRTVVRSKTVQRWPMLPTSGERSSGVRNQWKCTCIEGNGLSSRTSGARPKKTRARMPQTQFSRPGPKSDPPTVSTLCSVLVRSLSIFGAPTPRTSTHTPGMLPDTFSERECPRLSFLVLGKLWSPDGFFPLLRIGHKSVDLRGSTPRTSTHTSGMLPDTFSGGIGREASSLEGELLCDPKPSKRWPMLPTGGERSSGFRNHWKCTCSEGNGLSSRTSGARPEKTSGHELFGWKTVVRFKTVQKMANASYEWLTSSVFKNHWKCGATGCKRCNLVFRASVLHARLSTSFNLAILRSTGFVGDALKARKQALAGLQKIHEAAAREQKTNDLGAVWLPLNRPAQKDRVTSLSLRNDESRIDGLNKSGPNLNGIGIDSGPGGQRGSAVVGLKKDGQSSHGP</sequence>
<evidence type="ECO:0000313" key="3">
    <source>
        <dbReference type="Proteomes" id="UP000321947"/>
    </source>
</evidence>
<feature type="region of interest" description="Disordered" evidence="1">
    <location>
        <begin position="283"/>
        <end position="314"/>
    </location>
</feature>
<feature type="compositionally biased region" description="Basic and acidic residues" evidence="1">
    <location>
        <begin position="629"/>
        <end position="639"/>
    </location>
</feature>
<evidence type="ECO:0000256" key="1">
    <source>
        <dbReference type="SAM" id="MobiDB-lite"/>
    </source>
</evidence>
<dbReference type="AlphaFoldDB" id="A0A5D3DFP2"/>